<comment type="caution">
    <text evidence="1">The sequence shown here is derived from an EMBL/GenBank/DDBJ whole genome shotgun (WGS) entry which is preliminary data.</text>
</comment>
<dbReference type="Proteomes" id="UP001567538">
    <property type="component" value="Unassembled WGS sequence"/>
</dbReference>
<dbReference type="PANTHER" id="PTHR43194:SF2">
    <property type="entry name" value="PEROXISOMAL MEMBRANE PROTEIN LPX1"/>
    <property type="match status" value="1"/>
</dbReference>
<accession>A0ABD1I9G1</accession>
<evidence type="ECO:0000313" key="1">
    <source>
        <dbReference type="EMBL" id="KAL1565025.1"/>
    </source>
</evidence>
<gene>
    <name evidence="1" type="ORF">AAHA92_07295</name>
</gene>
<dbReference type="PANTHER" id="PTHR43194">
    <property type="entry name" value="HYDROLASE ALPHA/BETA FOLD FAMILY"/>
    <property type="match status" value="1"/>
</dbReference>
<dbReference type="AlphaFoldDB" id="A0ABD1I9G1"/>
<reference evidence="1 2" key="1">
    <citation type="submission" date="2024-06" db="EMBL/GenBank/DDBJ databases">
        <title>A chromosome level genome sequence of Diviner's sage (Salvia divinorum).</title>
        <authorList>
            <person name="Ford S.A."/>
            <person name="Ro D.-K."/>
            <person name="Ness R.W."/>
            <person name="Phillips M.A."/>
        </authorList>
    </citation>
    <scope>NUCLEOTIDE SEQUENCE [LARGE SCALE GENOMIC DNA]</scope>
    <source>
        <strain evidence="1">SAF-2024a</strain>
        <tissue evidence="1">Leaf</tissue>
    </source>
</reference>
<dbReference type="SUPFAM" id="SSF53474">
    <property type="entry name" value="alpha/beta-Hydrolases"/>
    <property type="match status" value="1"/>
</dbReference>
<dbReference type="InterPro" id="IPR050228">
    <property type="entry name" value="Carboxylesterase_BioH"/>
</dbReference>
<sequence>MVGSHETIVFLHGAPTQSYSYRAVMSQMSVAASTALHPTFSDKPQAGYGLDYTGKEFHEVFDKLLDTLDVTEPFYLVVQGIVVGLTWALKNQSRVSKLAILNTPLTTSSPFPWLFQQLSFYAYLND</sequence>
<dbReference type="InterPro" id="IPR029058">
    <property type="entry name" value="AB_hydrolase_fold"/>
</dbReference>
<organism evidence="1 2">
    <name type="scientific">Salvia divinorum</name>
    <name type="common">Maria pastora</name>
    <name type="synonym">Diviner's sage</name>
    <dbReference type="NCBI Taxonomy" id="28513"/>
    <lineage>
        <taxon>Eukaryota</taxon>
        <taxon>Viridiplantae</taxon>
        <taxon>Streptophyta</taxon>
        <taxon>Embryophyta</taxon>
        <taxon>Tracheophyta</taxon>
        <taxon>Spermatophyta</taxon>
        <taxon>Magnoliopsida</taxon>
        <taxon>eudicotyledons</taxon>
        <taxon>Gunneridae</taxon>
        <taxon>Pentapetalae</taxon>
        <taxon>asterids</taxon>
        <taxon>lamiids</taxon>
        <taxon>Lamiales</taxon>
        <taxon>Lamiaceae</taxon>
        <taxon>Nepetoideae</taxon>
        <taxon>Mentheae</taxon>
        <taxon>Salviinae</taxon>
        <taxon>Salvia</taxon>
        <taxon>Salvia subgen. Calosphace</taxon>
    </lineage>
</organism>
<evidence type="ECO:0000313" key="2">
    <source>
        <dbReference type="Proteomes" id="UP001567538"/>
    </source>
</evidence>
<proteinExistence type="predicted"/>
<keyword evidence="2" id="KW-1185">Reference proteome</keyword>
<protein>
    <submittedName>
        <fullName evidence="1">Cis-3-alkyl-4-alkyloxetan-2-one decarboxylase</fullName>
    </submittedName>
</protein>
<dbReference type="EMBL" id="JBEAFC010000003">
    <property type="protein sequence ID" value="KAL1565025.1"/>
    <property type="molecule type" value="Genomic_DNA"/>
</dbReference>
<name>A0ABD1I9G1_SALDI</name>
<dbReference type="Gene3D" id="3.40.50.1820">
    <property type="entry name" value="alpha/beta hydrolase"/>
    <property type="match status" value="1"/>
</dbReference>